<dbReference type="SUPFAM" id="SSF48726">
    <property type="entry name" value="Immunoglobulin"/>
    <property type="match status" value="7"/>
</dbReference>
<evidence type="ECO:0000256" key="3">
    <source>
        <dbReference type="ARBA" id="ARBA00022729"/>
    </source>
</evidence>
<feature type="domain" description="Ig-like" evidence="10">
    <location>
        <begin position="402"/>
        <end position="541"/>
    </location>
</feature>
<organism evidence="11 12">
    <name type="scientific">Oryzias sinensis</name>
    <name type="common">Chinese medaka</name>
    <dbReference type="NCBI Taxonomy" id="183150"/>
    <lineage>
        <taxon>Eukaryota</taxon>
        <taxon>Metazoa</taxon>
        <taxon>Chordata</taxon>
        <taxon>Craniata</taxon>
        <taxon>Vertebrata</taxon>
        <taxon>Euteleostomi</taxon>
        <taxon>Actinopterygii</taxon>
        <taxon>Neopterygii</taxon>
        <taxon>Teleostei</taxon>
        <taxon>Neoteleostei</taxon>
        <taxon>Acanthomorphata</taxon>
        <taxon>Ovalentaria</taxon>
        <taxon>Atherinomorphae</taxon>
        <taxon>Beloniformes</taxon>
        <taxon>Adrianichthyidae</taxon>
        <taxon>Oryziinae</taxon>
        <taxon>Oryzias</taxon>
    </lineage>
</organism>
<dbReference type="GeneTree" id="ENSGT00940000155177"/>
<dbReference type="InterPro" id="IPR003599">
    <property type="entry name" value="Ig_sub"/>
</dbReference>
<feature type="domain" description="Ig-like" evidence="10">
    <location>
        <begin position="552"/>
        <end position="647"/>
    </location>
</feature>
<dbReference type="Ensembl" id="ENSOSIT00000028854.1">
    <property type="protein sequence ID" value="ENSOSIP00000027373.1"/>
    <property type="gene ID" value="ENSOSIG00000014350.1"/>
</dbReference>
<dbReference type="SMART" id="SM00406">
    <property type="entry name" value="IGv"/>
    <property type="match status" value="4"/>
</dbReference>
<evidence type="ECO:0000256" key="9">
    <source>
        <dbReference type="SAM" id="Phobius"/>
    </source>
</evidence>
<keyword evidence="5 9" id="KW-1133">Transmembrane helix</keyword>
<keyword evidence="12" id="KW-1185">Reference proteome</keyword>
<reference evidence="11" key="1">
    <citation type="submission" date="2025-08" db="UniProtKB">
        <authorList>
            <consortium name="Ensembl"/>
        </authorList>
    </citation>
    <scope>IDENTIFICATION</scope>
</reference>
<feature type="domain" description="Ig-like" evidence="10">
    <location>
        <begin position="751"/>
        <end position="866"/>
    </location>
</feature>
<dbReference type="FunFam" id="2.60.40.10:FF:000191">
    <property type="entry name" value="Immunoglobulin superfamily member 3"/>
    <property type="match status" value="1"/>
</dbReference>
<dbReference type="PANTHER" id="PTHR12207">
    <property type="entry name" value="V-SET AND TRANSMEMBRANE DOMAIN-CONTAINING PROTEIN"/>
    <property type="match status" value="1"/>
</dbReference>
<dbReference type="InterPro" id="IPR051102">
    <property type="entry name" value="IgSF_V-set/TM_domain"/>
</dbReference>
<evidence type="ECO:0000259" key="10">
    <source>
        <dbReference type="PROSITE" id="PS50835"/>
    </source>
</evidence>
<keyword evidence="4" id="KW-0677">Repeat</keyword>
<dbReference type="SMART" id="SM00409">
    <property type="entry name" value="IG"/>
    <property type="match status" value="6"/>
</dbReference>
<keyword evidence="3" id="KW-0732">Signal</keyword>
<evidence type="ECO:0000313" key="12">
    <source>
        <dbReference type="Proteomes" id="UP000694383"/>
    </source>
</evidence>
<dbReference type="InterPro" id="IPR036179">
    <property type="entry name" value="Ig-like_dom_sf"/>
</dbReference>
<protein>
    <recommendedName>
        <fullName evidence="10">Ig-like domain-containing protein</fullName>
    </recommendedName>
</protein>
<feature type="domain" description="Ig-like" evidence="10">
    <location>
        <begin position="156"/>
        <end position="271"/>
    </location>
</feature>
<dbReference type="AlphaFoldDB" id="A0A8C7YGL3"/>
<dbReference type="PANTHER" id="PTHR12207:SF25">
    <property type="entry name" value="IMMUNOGLOBULIN SUPERFAMILY MEMBER 2"/>
    <property type="match status" value="1"/>
</dbReference>
<dbReference type="CDD" id="cd00099">
    <property type="entry name" value="IgV"/>
    <property type="match status" value="1"/>
</dbReference>
<dbReference type="InterPro" id="IPR007110">
    <property type="entry name" value="Ig-like_dom"/>
</dbReference>
<dbReference type="InterPro" id="IPR013106">
    <property type="entry name" value="Ig_V-set"/>
</dbReference>
<evidence type="ECO:0000256" key="4">
    <source>
        <dbReference type="ARBA" id="ARBA00022737"/>
    </source>
</evidence>
<name>A0A8C7YGL3_9TELE</name>
<keyword evidence="6 9" id="KW-0472">Membrane</keyword>
<accession>A0A8C7YGL3</accession>
<dbReference type="Gene3D" id="2.60.40.10">
    <property type="entry name" value="Immunoglobulins"/>
    <property type="match status" value="4"/>
</dbReference>
<evidence type="ECO:0000256" key="8">
    <source>
        <dbReference type="ARBA" id="ARBA00023319"/>
    </source>
</evidence>
<evidence type="ECO:0000256" key="2">
    <source>
        <dbReference type="ARBA" id="ARBA00022692"/>
    </source>
</evidence>
<keyword evidence="7" id="KW-1015">Disulfide bond</keyword>
<dbReference type="PROSITE" id="PS50835">
    <property type="entry name" value="IG_LIKE"/>
    <property type="match status" value="5"/>
</dbReference>
<dbReference type="GO" id="GO:0016020">
    <property type="term" value="C:membrane"/>
    <property type="evidence" value="ECO:0007669"/>
    <property type="project" value="UniProtKB-SubCell"/>
</dbReference>
<dbReference type="FunFam" id="2.60.40.10:FF:000491">
    <property type="entry name" value="Immunoglobulin superfamily, member 3"/>
    <property type="match status" value="1"/>
</dbReference>
<comment type="subcellular location">
    <subcellularLocation>
        <location evidence="1">Membrane</location>
        <topology evidence="1">Single-pass type I membrane protein</topology>
    </subcellularLocation>
</comment>
<evidence type="ECO:0000256" key="5">
    <source>
        <dbReference type="ARBA" id="ARBA00022989"/>
    </source>
</evidence>
<evidence type="ECO:0000256" key="1">
    <source>
        <dbReference type="ARBA" id="ARBA00004479"/>
    </source>
</evidence>
<evidence type="ECO:0000313" key="11">
    <source>
        <dbReference type="Ensembl" id="ENSOSIP00000027373.1"/>
    </source>
</evidence>
<feature type="transmembrane region" description="Helical" evidence="9">
    <location>
        <begin position="892"/>
        <end position="913"/>
    </location>
</feature>
<evidence type="ECO:0000256" key="6">
    <source>
        <dbReference type="ARBA" id="ARBA00023136"/>
    </source>
</evidence>
<reference evidence="11" key="2">
    <citation type="submission" date="2025-09" db="UniProtKB">
        <authorList>
            <consortium name="Ensembl"/>
        </authorList>
    </citation>
    <scope>IDENTIFICATION</scope>
</reference>
<sequence length="939" mass="105133">PVGCGSIEKLNVPVRAELLLSHGETVNTEIQVGPLYRVVDTRLSIFCNASGYPSDKRTEFQFLMSRPSRPDFSFNIISSEEPDFSYASHGRRVANRDIVLMHQGQSDVLFVIEKLLKEDEGEYECISVSKETVLDGTFSAKTIVKVIDDSLIVSLPASSTSMSLKEGEALSLTCQASSDTLQHTHLSVVWFLKKEGQQDPQPIISLSRDFTLIPGGDFKQRYKEGAINLDKIGETTYRLEMTELQLSDQGQIYCQAQEWIQDPDRSWYSINQKDTEKIDLTVKARDVLSLVVKISSEKTLLLEGQELLVSCSVDTQNLKERFFSVAWFLEDIELIRIGPTGILTVSLDDQRVEEGGLRAIRIGDGDYRFGLKPVSKDDQGSYNCVAWPEERGSDGVFSKGTPQSSNSLEVFIMMLFLLSESGLSVKMQNPTLNVNQLDKLMLVCKVGGAKDYLSVNWEFKSASSSTFTSIISLESDGVMKKDATFKDRQVRATRPASDSFVFELDQVTLADSGQYKCHVVEKVPNQDLHTNASESSLMEVSLRSRSISPTIGAEAVLMCKVKGPRIPITVSWIKKKNLDIDEIVKLNYNGDISWSGNQESYQVSVRNQKDSVIYDLKLTSASQMEKGTYQCSVSTFLEGAHKKLATSNGLDVAVQNPGMTHASTICYTQNICLARYINIVSIDKNALVRYGNVPELNHRQRVSIGRTEGAFELVIRQAKLSDSGSYVCNVTEWLKDPRGSWISLSTLSMTTKIQISEQLKELNISRDKDFTIPCHLTKQTSNESQFQVTWFWQEDTESDMRKAIFTVYRNSTLQSSFEEVDLRFSHPGESIFSLTVLKPSPQHSGLYFCEVEEWLPSLPQEWRRVTTATSEKLNVTVTGEGEKEHTVMDPKVPFSVTVVILLLIIVALVITICKTKGSGSKKQNHTLWAEQGFYPLPVC</sequence>
<dbReference type="InterPro" id="IPR013783">
    <property type="entry name" value="Ig-like_fold"/>
</dbReference>
<evidence type="ECO:0000256" key="7">
    <source>
        <dbReference type="ARBA" id="ARBA00023157"/>
    </source>
</evidence>
<proteinExistence type="predicted"/>
<dbReference type="Proteomes" id="UP000694383">
    <property type="component" value="Unplaced"/>
</dbReference>
<feature type="domain" description="Ig-like" evidence="10">
    <location>
        <begin position="289"/>
        <end position="386"/>
    </location>
</feature>
<keyword evidence="2 9" id="KW-0812">Transmembrane</keyword>
<keyword evidence="8" id="KW-0393">Immunoglobulin domain</keyword>
<dbReference type="Pfam" id="PF07686">
    <property type="entry name" value="V-set"/>
    <property type="match status" value="2"/>
</dbReference>